<dbReference type="InterPro" id="IPR058624">
    <property type="entry name" value="MdtA-like_HH"/>
</dbReference>
<dbReference type="InterPro" id="IPR058627">
    <property type="entry name" value="MdtA-like_C"/>
</dbReference>
<proteinExistence type="inferred from homology"/>
<keyword evidence="3" id="KW-0813">Transport</keyword>
<dbReference type="STRING" id="1560345.AWL63_14765"/>
<gene>
    <name evidence="13" type="ORF">AWL63_14765</name>
</gene>
<dbReference type="AlphaFoldDB" id="A0A1B3ZC68"/>
<feature type="compositionally biased region" description="Gly residues" evidence="7">
    <location>
        <begin position="57"/>
        <end position="73"/>
    </location>
</feature>
<evidence type="ECO:0000256" key="8">
    <source>
        <dbReference type="SAM" id="Phobius"/>
    </source>
</evidence>
<dbReference type="Gene3D" id="2.40.420.20">
    <property type="match status" value="1"/>
</dbReference>
<feature type="domain" description="Multidrug resistance protein MdtA-like C-terminal permuted SH3" evidence="12">
    <location>
        <begin position="335"/>
        <end position="396"/>
    </location>
</feature>
<name>A0A1B3ZC68_9SPHN</name>
<dbReference type="Gene3D" id="1.10.287.470">
    <property type="entry name" value="Helix hairpin bin"/>
    <property type="match status" value="1"/>
</dbReference>
<evidence type="ECO:0000256" key="5">
    <source>
        <dbReference type="ARBA" id="ARBA00022519"/>
    </source>
</evidence>
<dbReference type="Pfam" id="PF25944">
    <property type="entry name" value="Beta-barrel_RND"/>
    <property type="match status" value="1"/>
</dbReference>
<dbReference type="RefSeq" id="WP_069205576.1">
    <property type="nucleotide sequence ID" value="NZ_CP014168.1"/>
</dbReference>
<evidence type="ECO:0000259" key="10">
    <source>
        <dbReference type="Pfam" id="PF25917"/>
    </source>
</evidence>
<evidence type="ECO:0000259" key="12">
    <source>
        <dbReference type="Pfam" id="PF25967"/>
    </source>
</evidence>
<feature type="transmembrane region" description="Helical" evidence="8">
    <location>
        <begin position="29"/>
        <end position="50"/>
    </location>
</feature>
<dbReference type="Gene3D" id="2.40.30.170">
    <property type="match status" value="1"/>
</dbReference>
<dbReference type="InterPro" id="IPR006143">
    <property type="entry name" value="RND_pump_MFP"/>
</dbReference>
<evidence type="ECO:0000256" key="4">
    <source>
        <dbReference type="ARBA" id="ARBA00022475"/>
    </source>
</evidence>
<keyword evidence="14" id="KW-1185">Reference proteome</keyword>
<evidence type="ECO:0000259" key="9">
    <source>
        <dbReference type="Pfam" id="PF25876"/>
    </source>
</evidence>
<dbReference type="GO" id="GO:1990281">
    <property type="term" value="C:efflux pump complex"/>
    <property type="evidence" value="ECO:0007669"/>
    <property type="project" value="TreeGrafter"/>
</dbReference>
<feature type="domain" description="Multidrug resistance protein MdtA-like alpha-helical hairpin" evidence="9">
    <location>
        <begin position="142"/>
        <end position="211"/>
    </location>
</feature>
<keyword evidence="8" id="KW-0812">Transmembrane</keyword>
<dbReference type="InterPro" id="IPR058625">
    <property type="entry name" value="MdtA-like_BSH"/>
</dbReference>
<dbReference type="SUPFAM" id="SSF111369">
    <property type="entry name" value="HlyD-like secretion proteins"/>
    <property type="match status" value="1"/>
</dbReference>
<dbReference type="Pfam" id="PF25967">
    <property type="entry name" value="RND-MFP_C"/>
    <property type="match status" value="1"/>
</dbReference>
<dbReference type="Proteomes" id="UP000094256">
    <property type="component" value="Chromosome"/>
</dbReference>
<protein>
    <submittedName>
        <fullName evidence="13">Efflux transporter periplasmic adaptor subunit</fullName>
    </submittedName>
</protein>
<dbReference type="GO" id="GO:0015562">
    <property type="term" value="F:efflux transmembrane transporter activity"/>
    <property type="evidence" value="ECO:0007669"/>
    <property type="project" value="TreeGrafter"/>
</dbReference>
<dbReference type="NCBIfam" id="TIGR01730">
    <property type="entry name" value="RND_mfp"/>
    <property type="match status" value="1"/>
</dbReference>
<dbReference type="KEGG" id="span:AWL63_14765"/>
<feature type="domain" description="Multidrug resistance protein MdtA-like beta-barrel" evidence="11">
    <location>
        <begin position="248"/>
        <end position="332"/>
    </location>
</feature>
<evidence type="ECO:0000256" key="2">
    <source>
        <dbReference type="ARBA" id="ARBA00009477"/>
    </source>
</evidence>
<organism evidence="13 14">
    <name type="scientific">Sphingomonas panacis</name>
    <dbReference type="NCBI Taxonomy" id="1560345"/>
    <lineage>
        <taxon>Bacteria</taxon>
        <taxon>Pseudomonadati</taxon>
        <taxon>Pseudomonadota</taxon>
        <taxon>Alphaproteobacteria</taxon>
        <taxon>Sphingomonadales</taxon>
        <taxon>Sphingomonadaceae</taxon>
        <taxon>Sphingomonas</taxon>
    </lineage>
</organism>
<dbReference type="PANTHER" id="PTHR30469">
    <property type="entry name" value="MULTIDRUG RESISTANCE PROTEIN MDTA"/>
    <property type="match status" value="1"/>
</dbReference>
<keyword evidence="8" id="KW-1133">Transmembrane helix</keyword>
<feature type="region of interest" description="Disordered" evidence="7">
    <location>
        <begin position="399"/>
        <end position="424"/>
    </location>
</feature>
<dbReference type="OrthoDB" id="9806939at2"/>
<accession>A0A1B3ZC68</accession>
<dbReference type="InterPro" id="IPR058626">
    <property type="entry name" value="MdtA-like_b-barrel"/>
</dbReference>
<evidence type="ECO:0000256" key="6">
    <source>
        <dbReference type="ARBA" id="ARBA00023136"/>
    </source>
</evidence>
<keyword evidence="4" id="KW-1003">Cell membrane</keyword>
<sequence>MTEVEPSSPHYRDDIVADAPRPISRRGRLLSWVAGIAVLALVVLGAVWLAQSSSNSGGNGRGPGGGGRRGGGQPTTVGTVKAVRADLPIQVEALGTVTPAATVTIRPQVSGTITQVLYREGQLVRKGETLAIIDPRPYQAALLQAQGALIRDRAQLANARVQLGRYQTLLGQDSIARQDVDTQAATAKQLEGTIAIDRGQVQQAQINLGFTRVVSPVTGRVGLRVVDIGNYIGAGDANGIAVVTTLQPIDVAFAVPQDQAPAIGKRIAQGAEIPAVALDRTRTQTLDQGRFSTLDNQVDTATGTIKGKARFANASGQLYPSQFVNVRLTVDTISQAVTIPPAAVRSGQDASFVWLLKPDKTVTQRTIKTGIASADKVQVVSGLNVGDIVITDGGDRLSEGAKVALPGDKPAAGAGGGRRRRNRG</sequence>
<feature type="region of interest" description="Disordered" evidence="7">
    <location>
        <begin position="54"/>
        <end position="76"/>
    </location>
</feature>
<dbReference type="PANTHER" id="PTHR30469:SF12">
    <property type="entry name" value="MULTIDRUG RESISTANCE PROTEIN MDTA"/>
    <property type="match status" value="1"/>
</dbReference>
<comment type="subcellular location">
    <subcellularLocation>
        <location evidence="1">Cell membrane</location>
    </subcellularLocation>
</comment>
<keyword evidence="5" id="KW-0997">Cell inner membrane</keyword>
<evidence type="ECO:0000256" key="3">
    <source>
        <dbReference type="ARBA" id="ARBA00022448"/>
    </source>
</evidence>
<evidence type="ECO:0000256" key="7">
    <source>
        <dbReference type="SAM" id="MobiDB-lite"/>
    </source>
</evidence>
<reference evidence="13 14" key="1">
    <citation type="submission" date="2016-01" db="EMBL/GenBank/DDBJ databases">
        <title>Complete genome and mega plasmid sequence of Sphingomonas panacis DCY99 elicits systemic resistance in rice to Xanthomonas oryzae.</title>
        <authorList>
            <person name="Kim Y.J."/>
            <person name="Yang D.C."/>
            <person name="Sing P."/>
        </authorList>
    </citation>
    <scope>NUCLEOTIDE SEQUENCE [LARGE SCALE GENOMIC DNA]</scope>
    <source>
        <strain evidence="13 14">DCY99</strain>
    </source>
</reference>
<dbReference type="Pfam" id="PF25876">
    <property type="entry name" value="HH_MFP_RND"/>
    <property type="match status" value="1"/>
</dbReference>
<dbReference type="EMBL" id="CP014168">
    <property type="protein sequence ID" value="AOH85027.1"/>
    <property type="molecule type" value="Genomic_DNA"/>
</dbReference>
<evidence type="ECO:0000313" key="13">
    <source>
        <dbReference type="EMBL" id="AOH85027.1"/>
    </source>
</evidence>
<evidence type="ECO:0000256" key="1">
    <source>
        <dbReference type="ARBA" id="ARBA00004236"/>
    </source>
</evidence>
<evidence type="ECO:0000313" key="14">
    <source>
        <dbReference type="Proteomes" id="UP000094256"/>
    </source>
</evidence>
<evidence type="ECO:0000259" key="11">
    <source>
        <dbReference type="Pfam" id="PF25944"/>
    </source>
</evidence>
<comment type="similarity">
    <text evidence="2">Belongs to the membrane fusion protein (MFP) (TC 8.A.1) family.</text>
</comment>
<feature type="domain" description="Multidrug resistance protein MdtA-like barrel-sandwich hybrid" evidence="10">
    <location>
        <begin position="102"/>
        <end position="244"/>
    </location>
</feature>
<dbReference type="Gene3D" id="2.40.50.100">
    <property type="match status" value="1"/>
</dbReference>
<dbReference type="Pfam" id="PF25917">
    <property type="entry name" value="BSH_RND"/>
    <property type="match status" value="1"/>
</dbReference>
<keyword evidence="6 8" id="KW-0472">Membrane</keyword>